<feature type="transmembrane region" description="Helical" evidence="7">
    <location>
        <begin position="20"/>
        <end position="44"/>
    </location>
</feature>
<evidence type="ECO:0000313" key="13">
    <source>
        <dbReference type="Proteomes" id="UP000272025"/>
    </source>
</evidence>
<keyword evidence="5 7" id="KW-1133">Transmembrane helix</keyword>
<evidence type="ECO:0000259" key="9">
    <source>
        <dbReference type="Pfam" id="PF12621"/>
    </source>
</evidence>
<evidence type="ECO:0000256" key="7">
    <source>
        <dbReference type="SAM" id="Phobius"/>
    </source>
</evidence>
<feature type="transmembrane region" description="Helical" evidence="7">
    <location>
        <begin position="624"/>
        <end position="642"/>
    </location>
</feature>
<dbReference type="Pfam" id="PF02714">
    <property type="entry name" value="RSN1_7TM"/>
    <property type="match status" value="1"/>
</dbReference>
<evidence type="ECO:0000259" key="10">
    <source>
        <dbReference type="Pfam" id="PF13967"/>
    </source>
</evidence>
<dbReference type="InterPro" id="IPR022257">
    <property type="entry name" value="PHM7_ext"/>
</dbReference>
<evidence type="ECO:0000256" key="3">
    <source>
        <dbReference type="ARBA" id="ARBA00022448"/>
    </source>
</evidence>
<evidence type="ECO:0000256" key="1">
    <source>
        <dbReference type="ARBA" id="ARBA00004141"/>
    </source>
</evidence>
<comment type="subcellular location">
    <subcellularLocation>
        <location evidence="1">Membrane</location>
        <topology evidence="1">Multi-pass membrane protein</topology>
    </subcellularLocation>
</comment>
<evidence type="ECO:0000313" key="12">
    <source>
        <dbReference type="EMBL" id="ROT40740.1"/>
    </source>
</evidence>
<dbReference type="InterPro" id="IPR032880">
    <property type="entry name" value="CSC1/OSCA1-like_N"/>
</dbReference>
<dbReference type="Pfam" id="PF12621">
    <property type="entry name" value="PHM7_ext"/>
    <property type="match status" value="1"/>
</dbReference>
<feature type="transmembrane region" description="Helical" evidence="7">
    <location>
        <begin position="103"/>
        <end position="125"/>
    </location>
</feature>
<feature type="transmembrane region" description="Helical" evidence="7">
    <location>
        <begin position="593"/>
        <end position="618"/>
    </location>
</feature>
<dbReference type="Proteomes" id="UP000272025">
    <property type="component" value="Unassembled WGS sequence"/>
</dbReference>
<feature type="domain" description="CSC1/OSCA1-like cytosolic" evidence="11">
    <location>
        <begin position="199"/>
        <end position="394"/>
    </location>
</feature>
<feature type="transmembrane region" description="Helical" evidence="7">
    <location>
        <begin position="408"/>
        <end position="432"/>
    </location>
</feature>
<evidence type="ECO:0000259" key="8">
    <source>
        <dbReference type="Pfam" id="PF02714"/>
    </source>
</evidence>
<feature type="domain" description="10TM putative phosphate transporter extracellular tail" evidence="9">
    <location>
        <begin position="774"/>
        <end position="868"/>
    </location>
</feature>
<proteinExistence type="inferred from homology"/>
<keyword evidence="6 7" id="KW-0472">Membrane</keyword>
<protein>
    <submittedName>
        <fullName evidence="12">DUF221-domain-containing protein</fullName>
    </submittedName>
</protein>
<feature type="transmembrane region" description="Helical" evidence="7">
    <location>
        <begin position="547"/>
        <end position="572"/>
    </location>
</feature>
<dbReference type="PANTHER" id="PTHR13018:SF26">
    <property type="entry name" value="DOMAIN PROTEIN, PUTATIVE (AFU_ORTHOLOGUE AFUA_5G10920)-RELATED"/>
    <property type="match status" value="1"/>
</dbReference>
<dbReference type="RefSeq" id="XP_028468546.1">
    <property type="nucleotide sequence ID" value="XM_028611205.1"/>
</dbReference>
<evidence type="ECO:0000259" key="11">
    <source>
        <dbReference type="Pfam" id="PF14703"/>
    </source>
</evidence>
<accession>A0A3N2Q1V9</accession>
<dbReference type="OrthoDB" id="1076608at2759"/>
<feature type="transmembrane region" description="Helical" evidence="7">
    <location>
        <begin position="500"/>
        <end position="523"/>
    </location>
</feature>
<dbReference type="AlphaFoldDB" id="A0A3N2Q1V9"/>
<evidence type="ECO:0000256" key="6">
    <source>
        <dbReference type="ARBA" id="ARBA00023136"/>
    </source>
</evidence>
<feature type="transmembrane region" description="Helical" evidence="7">
    <location>
        <begin position="663"/>
        <end position="681"/>
    </location>
</feature>
<dbReference type="Pfam" id="PF14703">
    <property type="entry name" value="PHM7_cyt"/>
    <property type="match status" value="1"/>
</dbReference>
<gene>
    <name evidence="12" type="ORF">SODALDRAFT_330481</name>
</gene>
<sequence>MGVLEARQQAADTESQDSSVSAMVSTLIPTLIIASIYFTIFLVLRKSQRRFYAPRTYIGSLRQQERTPALPGGLFNWFGAFRNIPDYHALQHQSLDAYLFLRYLRICATICVVGLILTWPVLFAVNATGGGTQEGLNMLSYSNVDVDSPQGRNRLYAHVFLGWLFYGFVMYMILRECIFYINLRQAFLLSPVYANRISSRTVLFTSVPEDYLDELKIRRLFSNSVKNVWIVGDTGKLEEVVEERDKTAMKLESAEVKLIKLANKERVKSLKKGAAGPDEAPSAPASHNAEVGQVAARWVPNKKRPTHRLGKFGLYGKKVDTIDWCRDELRRLIPEAAAAQAQFRAGDFAKVGAVFVEFHTQSDAQAAYQVLTHHQVLRMSPRYIGVQPGEVLWKSLRISWWQKVIRRYAVIAFITALILFWAIPTAAVGAISQVSFLKSLSWLAWLDAVPEVIMGVISGLLPAVALAILMSLVPVVMRLCAKLAGEPSLSRVELFTQSAYFWFQLIQVFLITTISGSAVGAALEISQEPGRIFSILSAALPRASTFYISYFIVQGLTIASGVVSQVVGFIIFKLLYKFLANTPRAMYNKWATLSAISWGSVLPIYTTISVISIVYAVIAPLMLFWSSLGIFLFYLAYRYNILFVTDTIVDTRGLIYPRALKQLFAGVYLAEICMVGLFAVSQAFGPLVLMVAFLVFTLLFHLTISKVLDPLLYNLPRSLQVEEELLLAGSDAEAARPLALDASRSAKEAGAANGSTPSQAQGASDRQGNMITRFLKPWVYADYHTLRQLVPQDAIDFDQMYSEQVERDAYYPPSATSATPLLWIPSDPAGVSKDEIALTSKVIDITDEGCTIDEKNKLIWDAEGARPPIWDEKVYY</sequence>
<organism evidence="12 13">
    <name type="scientific">Sodiomyces alkalinus (strain CBS 110278 / VKM F-3762 / F11)</name>
    <name type="common">Alkaliphilic filamentous fungus</name>
    <dbReference type="NCBI Taxonomy" id="1314773"/>
    <lineage>
        <taxon>Eukaryota</taxon>
        <taxon>Fungi</taxon>
        <taxon>Dikarya</taxon>
        <taxon>Ascomycota</taxon>
        <taxon>Pezizomycotina</taxon>
        <taxon>Sordariomycetes</taxon>
        <taxon>Hypocreomycetidae</taxon>
        <taxon>Glomerellales</taxon>
        <taxon>Plectosphaerellaceae</taxon>
        <taxon>Sodiomyces</taxon>
    </lineage>
</organism>
<keyword evidence="3" id="KW-0813">Transport</keyword>
<feature type="transmembrane region" description="Helical" evidence="7">
    <location>
        <begin position="452"/>
        <end position="479"/>
    </location>
</feature>
<evidence type="ECO:0000256" key="5">
    <source>
        <dbReference type="ARBA" id="ARBA00022989"/>
    </source>
</evidence>
<feature type="transmembrane region" description="Helical" evidence="7">
    <location>
        <begin position="687"/>
        <end position="708"/>
    </location>
</feature>
<dbReference type="PANTHER" id="PTHR13018">
    <property type="entry name" value="PROBABLE MEMBRANE PROTEIN DUF221-RELATED"/>
    <property type="match status" value="1"/>
</dbReference>
<dbReference type="GO" id="GO:0005227">
    <property type="term" value="F:calcium-activated cation channel activity"/>
    <property type="evidence" value="ECO:0007669"/>
    <property type="project" value="InterPro"/>
</dbReference>
<keyword evidence="4 7" id="KW-0812">Transmembrane</keyword>
<feature type="domain" description="CSC1/OSCA1-like 7TM region" evidence="8">
    <location>
        <begin position="406"/>
        <end position="678"/>
    </location>
</feature>
<dbReference type="InterPro" id="IPR027815">
    <property type="entry name" value="CSC1/OSCA1-like_cyt"/>
</dbReference>
<evidence type="ECO:0000256" key="2">
    <source>
        <dbReference type="ARBA" id="ARBA00007779"/>
    </source>
</evidence>
<feature type="domain" description="CSC1/OSCA1-like N-terminal transmembrane" evidence="10">
    <location>
        <begin position="22"/>
        <end position="176"/>
    </location>
</feature>
<dbReference type="EMBL" id="ML119052">
    <property type="protein sequence ID" value="ROT40740.1"/>
    <property type="molecule type" value="Genomic_DNA"/>
</dbReference>
<dbReference type="GeneID" id="39579683"/>
<feature type="transmembrane region" description="Helical" evidence="7">
    <location>
        <begin position="155"/>
        <end position="174"/>
    </location>
</feature>
<comment type="similarity">
    <text evidence="2">Belongs to the CSC1 (TC 1.A.17) family.</text>
</comment>
<name>A0A3N2Q1V9_SODAK</name>
<reference evidence="12 13" key="1">
    <citation type="journal article" date="2018" name="Mol. Ecol.">
        <title>The obligate alkalophilic soda-lake fungus Sodiomyces alkalinus has shifted to a protein diet.</title>
        <authorList>
            <person name="Grum-Grzhimaylo A.A."/>
            <person name="Falkoski D.L."/>
            <person name="van den Heuvel J."/>
            <person name="Valero-Jimenez C.A."/>
            <person name="Min B."/>
            <person name="Choi I.G."/>
            <person name="Lipzen A."/>
            <person name="Daum C.G."/>
            <person name="Aanen D.K."/>
            <person name="Tsang A."/>
            <person name="Henrissat B."/>
            <person name="Bilanenko E.N."/>
            <person name="de Vries R.P."/>
            <person name="van Kan J.A.L."/>
            <person name="Grigoriev I.V."/>
            <person name="Debets A.J.M."/>
        </authorList>
    </citation>
    <scope>NUCLEOTIDE SEQUENCE [LARGE SCALE GENOMIC DNA]</scope>
    <source>
        <strain evidence="12 13">F11</strain>
    </source>
</reference>
<dbReference type="InterPro" id="IPR045122">
    <property type="entry name" value="Csc1-like"/>
</dbReference>
<dbReference type="Pfam" id="PF13967">
    <property type="entry name" value="RSN1_TM"/>
    <property type="match status" value="1"/>
</dbReference>
<dbReference type="GO" id="GO:0005886">
    <property type="term" value="C:plasma membrane"/>
    <property type="evidence" value="ECO:0007669"/>
    <property type="project" value="TreeGrafter"/>
</dbReference>
<keyword evidence="13" id="KW-1185">Reference proteome</keyword>
<dbReference type="InterPro" id="IPR003864">
    <property type="entry name" value="CSC1/OSCA1-like_7TM"/>
</dbReference>
<evidence type="ECO:0000256" key="4">
    <source>
        <dbReference type="ARBA" id="ARBA00022692"/>
    </source>
</evidence>